<dbReference type="EMBL" id="FNMU01000002">
    <property type="protein sequence ID" value="SDW27669.1"/>
    <property type="molecule type" value="Genomic_DNA"/>
</dbReference>
<gene>
    <name evidence="1" type="ORF">BHR79_08325</name>
    <name evidence="2" type="ORF">SAMN04515625_0573</name>
</gene>
<reference evidence="2 4" key="2">
    <citation type="submission" date="2016-10" db="EMBL/GenBank/DDBJ databases">
        <authorList>
            <person name="de Groot N.N."/>
        </authorList>
    </citation>
    <scope>NUCLEOTIDE SEQUENCE [LARGE SCALE GENOMIC DNA]</scope>
    <source>
        <strain evidence="2 4">Z-7982</strain>
    </source>
</reference>
<accession>A0A1L3Q3M5</accession>
<evidence type="ECO:0000313" key="1">
    <source>
        <dbReference type="EMBL" id="APH39484.1"/>
    </source>
</evidence>
<evidence type="ECO:0000313" key="4">
    <source>
        <dbReference type="Proteomes" id="UP000198669"/>
    </source>
</evidence>
<reference evidence="1 3" key="1">
    <citation type="submission" date="2016-10" db="EMBL/GenBank/DDBJ databases">
        <title>Methanohalophilus halophilus.</title>
        <authorList>
            <person name="L'haridon S."/>
        </authorList>
    </citation>
    <scope>NUCLEOTIDE SEQUENCE [LARGE SCALE GENOMIC DNA]</scope>
    <source>
        <strain evidence="1 3">Z-7982</strain>
    </source>
</reference>
<organism evidence="1 3">
    <name type="scientific">Methanohalophilus halophilus</name>
    <dbReference type="NCBI Taxonomy" id="2177"/>
    <lineage>
        <taxon>Archaea</taxon>
        <taxon>Methanobacteriati</taxon>
        <taxon>Methanobacteriota</taxon>
        <taxon>Stenosarchaea group</taxon>
        <taxon>Methanomicrobia</taxon>
        <taxon>Methanosarcinales</taxon>
        <taxon>Methanosarcinaceae</taxon>
        <taxon>Methanohalophilus</taxon>
    </lineage>
</organism>
<evidence type="ECO:0000313" key="3">
    <source>
        <dbReference type="Proteomes" id="UP000186879"/>
    </source>
</evidence>
<dbReference type="GeneID" id="43321314"/>
<dbReference type="KEGG" id="mhaz:BHR79_08325"/>
<dbReference type="STRING" id="2177.BHR79_08325"/>
<dbReference type="RefSeq" id="WP_091828960.1">
    <property type="nucleotide sequence ID" value="NZ_CP017921.1"/>
</dbReference>
<dbReference type="EMBL" id="CP017921">
    <property type="protein sequence ID" value="APH39484.1"/>
    <property type="molecule type" value="Genomic_DNA"/>
</dbReference>
<protein>
    <submittedName>
        <fullName evidence="1">Uncharacterized protein</fullName>
    </submittedName>
</protein>
<dbReference type="Proteomes" id="UP000186879">
    <property type="component" value="Chromosome"/>
</dbReference>
<keyword evidence="3" id="KW-1185">Reference proteome</keyword>
<name>A0A1L3Q3M5_9EURY</name>
<dbReference type="AlphaFoldDB" id="A0A1L3Q3M5"/>
<dbReference type="Proteomes" id="UP000198669">
    <property type="component" value="Unassembled WGS sequence"/>
</dbReference>
<proteinExistence type="predicted"/>
<sequence>MKRNNTLRMLSIMFLVLAVTIPMLSSAAAESVVCRDLPATSMQGDEITVVLKFLICIFNDFF</sequence>
<evidence type="ECO:0000313" key="2">
    <source>
        <dbReference type="EMBL" id="SDW27669.1"/>
    </source>
</evidence>